<sequence length="645" mass="71263">MPISATASRYKRTYHPPVNYKNAGLRSEVRGKAPGTPYAYQQLKKLNDLHALKNPDWRNRPSDNSSSAANDSEHNIPEVVGAGEQRIGMDASPPTPRSAAQGKRETESQQFISSSQDGAAASNTLRYSQNDIFAISSRMEQRMLKTLEEEKPAQYEVLKQLSLSSSREHPLNLFEVAPLGSTPSYSTKTVVDIRPLRGSFEQRKQGASSNSQDEQLTAALRAADATPLRVRAHVYQARGPYTISDERRARKGFSETHEAYESQSNKTHTHTNERQLSKSDRPANDTGPATKIEIERDEAFQRFLNKLGQNSKGFQRKRAQEQSRMDSGYDDGVKESLRESPVETSTQRHRAHGADLRKKPNSELLNNSHARGTETHHQKDGSSNSADSGVFPNMSSKFRNFNPKAREFLSFALCTESSSEEGNMEPLQPFPALFTQKDGQANVASLAELAPLTDISSVQPPPPYGFVPFAAANGATDPLTLNNLMARRFIPVSADQFGGSLQAPAIPLQPLSLVTPAMFQPQPVLQAAPGNIMGFQAPNLMNTAFPLTTSSANAYFNMPSGQMSLMGAAPPHPPQPQPHPVPKPRRPDPRDQQAYEAWIEWRKANQPGYAYECRLRQQRRAQRSSEEKVPGRVTVGHKSRALASS</sequence>
<feature type="region of interest" description="Disordered" evidence="1">
    <location>
        <begin position="53"/>
        <end position="123"/>
    </location>
</feature>
<feature type="compositionally biased region" description="Polar residues" evidence="1">
    <location>
        <begin position="108"/>
        <end position="123"/>
    </location>
</feature>
<organism evidence="2 3">
    <name type="scientific">Trichoderma asperellum (strain ATCC 204424 / CBS 433.97 / NBRC 101777)</name>
    <dbReference type="NCBI Taxonomy" id="1042311"/>
    <lineage>
        <taxon>Eukaryota</taxon>
        <taxon>Fungi</taxon>
        <taxon>Dikarya</taxon>
        <taxon>Ascomycota</taxon>
        <taxon>Pezizomycotina</taxon>
        <taxon>Sordariomycetes</taxon>
        <taxon>Hypocreomycetidae</taxon>
        <taxon>Hypocreales</taxon>
        <taxon>Hypocreaceae</taxon>
        <taxon>Trichoderma</taxon>
    </lineage>
</organism>
<feature type="compositionally biased region" description="Basic and acidic residues" evidence="1">
    <location>
        <begin position="270"/>
        <end position="283"/>
    </location>
</feature>
<dbReference type="AlphaFoldDB" id="A0A2T3Z2J0"/>
<feature type="region of interest" description="Disordered" evidence="1">
    <location>
        <begin position="563"/>
        <end position="594"/>
    </location>
</feature>
<reference evidence="2 3" key="1">
    <citation type="submission" date="2016-07" db="EMBL/GenBank/DDBJ databases">
        <title>Multiple horizontal gene transfer events from other fungi enriched the ability of initially mycotrophic Trichoderma (Ascomycota) to feed on dead plant biomass.</title>
        <authorList>
            <consortium name="DOE Joint Genome Institute"/>
            <person name="Aerts A."/>
            <person name="Atanasova L."/>
            <person name="Chenthamara K."/>
            <person name="Zhang J."/>
            <person name="Grujic M."/>
            <person name="Henrissat B."/>
            <person name="Kuo A."/>
            <person name="Salamov A."/>
            <person name="Lipzen A."/>
            <person name="Labutti K."/>
            <person name="Barry K."/>
            <person name="Miao Y."/>
            <person name="Rahimi M.J."/>
            <person name="Shen Q."/>
            <person name="Grigoriev I.V."/>
            <person name="Kubicek C.P."/>
            <person name="Druzhinina I.S."/>
        </authorList>
    </citation>
    <scope>NUCLEOTIDE SEQUENCE [LARGE SCALE GENOMIC DNA]</scope>
    <source>
        <strain evidence="2 3">CBS 433.97</strain>
    </source>
</reference>
<feature type="region of interest" description="Disordered" evidence="1">
    <location>
        <begin position="15"/>
        <end position="35"/>
    </location>
</feature>
<feature type="compositionally biased region" description="Basic and acidic residues" evidence="1">
    <location>
        <begin position="246"/>
        <end position="260"/>
    </location>
</feature>
<proteinExistence type="predicted"/>
<dbReference type="Proteomes" id="UP000240493">
    <property type="component" value="Unassembled WGS sequence"/>
</dbReference>
<gene>
    <name evidence="2" type="ORF">M441DRAFT_145216</name>
</gene>
<dbReference type="OrthoDB" id="4755921at2759"/>
<feature type="compositionally biased region" description="Basic and acidic residues" evidence="1">
    <location>
        <begin position="585"/>
        <end position="594"/>
    </location>
</feature>
<protein>
    <submittedName>
        <fullName evidence="2">Uncharacterized protein</fullName>
    </submittedName>
</protein>
<evidence type="ECO:0000313" key="2">
    <source>
        <dbReference type="EMBL" id="PTB39015.1"/>
    </source>
</evidence>
<dbReference type="EMBL" id="KZ679265">
    <property type="protein sequence ID" value="PTB39015.1"/>
    <property type="molecule type" value="Genomic_DNA"/>
</dbReference>
<keyword evidence="3" id="KW-1185">Reference proteome</keyword>
<feature type="compositionally biased region" description="Basic and acidic residues" evidence="1">
    <location>
        <begin position="371"/>
        <end position="380"/>
    </location>
</feature>
<feature type="compositionally biased region" description="Basic and acidic residues" evidence="1">
    <location>
        <begin position="331"/>
        <end position="341"/>
    </location>
</feature>
<feature type="compositionally biased region" description="Basic residues" evidence="1">
    <location>
        <begin position="635"/>
        <end position="645"/>
    </location>
</feature>
<feature type="region of interest" description="Disordered" evidence="1">
    <location>
        <begin position="246"/>
        <end position="288"/>
    </location>
</feature>
<feature type="compositionally biased region" description="Polar residues" evidence="1">
    <location>
        <begin position="381"/>
        <end position="392"/>
    </location>
</feature>
<accession>A0A2T3Z2J0</accession>
<feature type="region of interest" description="Disordered" evidence="1">
    <location>
        <begin position="311"/>
        <end position="392"/>
    </location>
</feature>
<feature type="region of interest" description="Disordered" evidence="1">
    <location>
        <begin position="615"/>
        <end position="645"/>
    </location>
</feature>
<name>A0A2T3Z2J0_TRIA4</name>
<evidence type="ECO:0000256" key="1">
    <source>
        <dbReference type="SAM" id="MobiDB-lite"/>
    </source>
</evidence>
<feature type="compositionally biased region" description="Basic and acidic residues" evidence="1">
    <location>
        <begin position="352"/>
        <end position="361"/>
    </location>
</feature>
<feature type="compositionally biased region" description="Pro residues" evidence="1">
    <location>
        <begin position="570"/>
        <end position="581"/>
    </location>
</feature>
<evidence type="ECO:0000313" key="3">
    <source>
        <dbReference type="Proteomes" id="UP000240493"/>
    </source>
</evidence>